<evidence type="ECO:0000256" key="3">
    <source>
        <dbReference type="SAM" id="SignalP"/>
    </source>
</evidence>
<dbReference type="OrthoDB" id="2325739at2"/>
<feature type="domain" description="S-layer protein C-terminal" evidence="4">
    <location>
        <begin position="456"/>
        <end position="504"/>
    </location>
</feature>
<keyword evidence="6" id="KW-1185">Reference proteome</keyword>
<gene>
    <name evidence="5" type="ORF">EGT49_03015</name>
</gene>
<proteinExistence type="predicted"/>
<accession>A0A4Z0JNG2</accession>
<feature type="compositionally biased region" description="Polar residues" evidence="2">
    <location>
        <begin position="341"/>
        <end position="350"/>
    </location>
</feature>
<name>A0A4Z0JNG2_9LACO</name>
<reference evidence="5 6" key="1">
    <citation type="submission" date="2018-10" db="EMBL/GenBank/DDBJ databases">
        <title>Lactobacillus sp. R7 and Lactobacillus sp. R19 isolated from fermented mustard green product of Taiwan.</title>
        <authorList>
            <person name="Lin S.-T."/>
        </authorList>
    </citation>
    <scope>NUCLEOTIDE SEQUENCE [LARGE SCALE GENOMIC DNA]</scope>
    <source>
        <strain evidence="5 6">BCRC 81127</strain>
    </source>
</reference>
<feature type="compositionally biased region" description="Low complexity" evidence="2">
    <location>
        <begin position="364"/>
        <end position="376"/>
    </location>
</feature>
<feature type="signal peptide" evidence="3">
    <location>
        <begin position="1"/>
        <end position="24"/>
    </location>
</feature>
<feature type="chain" id="PRO_5039566717" description="S-layer protein C-terminal domain-containing protein" evidence="3">
    <location>
        <begin position="25"/>
        <end position="507"/>
    </location>
</feature>
<evidence type="ECO:0000256" key="1">
    <source>
        <dbReference type="SAM" id="Coils"/>
    </source>
</evidence>
<feature type="coiled-coil region" evidence="1">
    <location>
        <begin position="66"/>
        <end position="93"/>
    </location>
</feature>
<keyword evidence="3" id="KW-0732">Signal</keyword>
<sequence>MKKHFGPIVLGLIAMTLAAPAVNATTVLADENGDVATPSEEQTDKSDVQTELETSLAELKAKISVNDLADTQIKTLENAYTEYSNEAKKATTDAERNEIISFIAYYLDSKSTINYTFDVPSGIIKGTDEKVALPNIQSQFTKPGTYPLYIGNNDVAFANNTDDKTVRSINLTLDENGKFTIDPNYLDENGNILLKSNLSKDSLTDEIKQAENTMQTQFTSSDPEALKSVIAEMSKDLSAIEIPAEASYTDFSKVKEEIQNTISKYSTFAQYGNRGKTGIPVVKGASVSFQTEPGGNYLKLAFDKDGSNVTSAEFTDKDDNPVKVSENVNITTDLSDQKVTTNNEIGTNEPETPIVTPSTDDHNSSSNTTTDTNTNKKTISNYSTVFYALPNKNVHLYNENGEVITNRGLSGNTDWKADKKMTLNNEVYLRVATNEWVKLADGLEVNLGSTVVNTLNDAHLYNAKGDLITNRGLAKNTAWRSDKTASINGQTMYRVATNEWVKAADIK</sequence>
<comment type="caution">
    <text evidence="5">The sequence shown here is derived from an EMBL/GenBank/DDBJ whole genome shotgun (WGS) entry which is preliminary data.</text>
</comment>
<evidence type="ECO:0000313" key="6">
    <source>
        <dbReference type="Proteomes" id="UP000298021"/>
    </source>
</evidence>
<dbReference type="EMBL" id="RKLY01000005">
    <property type="protein sequence ID" value="TGD24507.1"/>
    <property type="molecule type" value="Genomic_DNA"/>
</dbReference>
<dbReference type="InterPro" id="IPR024968">
    <property type="entry name" value="SlpA_C_lactobacillus"/>
</dbReference>
<dbReference type="Proteomes" id="UP000298021">
    <property type="component" value="Unassembled WGS sequence"/>
</dbReference>
<evidence type="ECO:0000256" key="2">
    <source>
        <dbReference type="SAM" id="MobiDB-lite"/>
    </source>
</evidence>
<organism evidence="5 6">
    <name type="scientific">Companilactobacillus suantsaicola</name>
    <dbReference type="NCBI Taxonomy" id="2487723"/>
    <lineage>
        <taxon>Bacteria</taxon>
        <taxon>Bacillati</taxon>
        <taxon>Bacillota</taxon>
        <taxon>Bacilli</taxon>
        <taxon>Lactobacillales</taxon>
        <taxon>Lactobacillaceae</taxon>
        <taxon>Companilactobacillus</taxon>
    </lineage>
</organism>
<evidence type="ECO:0000259" key="4">
    <source>
        <dbReference type="Pfam" id="PF03217"/>
    </source>
</evidence>
<dbReference type="RefSeq" id="WP_135371481.1">
    <property type="nucleotide sequence ID" value="NZ_RKLY01000005.1"/>
</dbReference>
<keyword evidence="1" id="KW-0175">Coiled coil</keyword>
<protein>
    <recommendedName>
        <fullName evidence="4">S-layer protein C-terminal domain-containing protein</fullName>
    </recommendedName>
</protein>
<feature type="region of interest" description="Disordered" evidence="2">
    <location>
        <begin position="341"/>
        <end position="376"/>
    </location>
</feature>
<dbReference type="AlphaFoldDB" id="A0A4Z0JNG2"/>
<dbReference type="Pfam" id="PF03217">
    <property type="entry name" value="SlpA"/>
    <property type="match status" value="1"/>
</dbReference>
<evidence type="ECO:0000313" key="5">
    <source>
        <dbReference type="EMBL" id="TGD24507.1"/>
    </source>
</evidence>